<organism evidence="2 3">
    <name type="scientific">Thermothielavioides terrestris</name>
    <dbReference type="NCBI Taxonomy" id="2587410"/>
    <lineage>
        <taxon>Eukaryota</taxon>
        <taxon>Fungi</taxon>
        <taxon>Dikarya</taxon>
        <taxon>Ascomycota</taxon>
        <taxon>Pezizomycotina</taxon>
        <taxon>Sordariomycetes</taxon>
        <taxon>Sordariomycetidae</taxon>
        <taxon>Sordariales</taxon>
        <taxon>Chaetomiaceae</taxon>
        <taxon>Thermothielavioides</taxon>
    </lineage>
</organism>
<dbReference type="PANTHER" id="PTHR35605:SF1">
    <property type="entry name" value="ECP2 EFFECTOR PROTEIN DOMAIN-CONTAINING PROTEIN-RELATED"/>
    <property type="match status" value="1"/>
</dbReference>
<dbReference type="Proteomes" id="UP000289323">
    <property type="component" value="Unassembled WGS sequence"/>
</dbReference>
<proteinExistence type="predicted"/>
<evidence type="ECO:0000313" key="2">
    <source>
        <dbReference type="EMBL" id="SPQ22676.1"/>
    </source>
</evidence>
<reference evidence="2 3" key="1">
    <citation type="submission" date="2018-04" db="EMBL/GenBank/DDBJ databases">
        <authorList>
            <person name="Huttner S."/>
            <person name="Dainat J."/>
        </authorList>
    </citation>
    <scope>NUCLEOTIDE SEQUENCE [LARGE SCALE GENOMIC DNA]</scope>
</reference>
<dbReference type="AlphaFoldDB" id="A0A3S4APD4"/>
<accession>A0A3S4APD4</accession>
<sequence>MRAYFAALLASLIATAARAAESPIPGYRIVPIQWEIEVAPGQIARLNGTVQEVYAQALQINPNFKLKTPSTPARPRRALAHQRSKVEDCNYPYPLAEASKIHDGVEYLRGVPGKPVEGPGPTACGRVSCSWKSAIWWCNDNKNLYTLDSFNKIADSAQFILLTCPWTGYMNWYVSGQNFETEHWSTIVKGDDC</sequence>
<keyword evidence="1" id="KW-0732">Signal</keyword>
<dbReference type="PANTHER" id="PTHR35605">
    <property type="entry name" value="ECP2 EFFECTOR PROTEIN DOMAIN-CONTAINING PROTEIN-RELATED"/>
    <property type="match status" value="1"/>
</dbReference>
<gene>
    <name evidence="2" type="ORF">TT172_LOCUS5095</name>
</gene>
<evidence type="ECO:0000256" key="1">
    <source>
        <dbReference type="SAM" id="SignalP"/>
    </source>
</evidence>
<feature type="signal peptide" evidence="1">
    <location>
        <begin position="1"/>
        <end position="19"/>
    </location>
</feature>
<protein>
    <submittedName>
        <fullName evidence="2">Fd896ae8-f71e-4e42-ba99-548a03bad6f5</fullName>
    </submittedName>
</protein>
<dbReference type="EMBL" id="OUUZ01000009">
    <property type="protein sequence ID" value="SPQ22676.1"/>
    <property type="molecule type" value="Genomic_DNA"/>
</dbReference>
<feature type="chain" id="PRO_5018630933" evidence="1">
    <location>
        <begin position="20"/>
        <end position="193"/>
    </location>
</feature>
<evidence type="ECO:0000313" key="3">
    <source>
        <dbReference type="Proteomes" id="UP000289323"/>
    </source>
</evidence>
<name>A0A3S4APD4_9PEZI</name>